<evidence type="ECO:0000256" key="1">
    <source>
        <dbReference type="SAM" id="MobiDB-lite"/>
    </source>
</evidence>
<accession>A0A250VT05</accession>
<dbReference type="EMBL" id="BDQI01000035">
    <property type="protein sequence ID" value="GAX57378.1"/>
    <property type="molecule type" value="Genomic_DNA"/>
</dbReference>
<sequence>MRLMIGPVVSTPSGEASQPPGNSTMTQPRAASTAIAGLDSVVGQGVSNRSASRWSRSASGLPSTVVHTMRAGPELPGCELVAADGEFTHQLDRARVAGISGDLRTQHPDQFGYGGRPVRAGPVGLRVKEQSQQVPLPQRLSGELAQQGTA</sequence>
<evidence type="ECO:0000313" key="3">
    <source>
        <dbReference type="Proteomes" id="UP000217446"/>
    </source>
</evidence>
<feature type="compositionally biased region" description="Polar residues" evidence="1">
    <location>
        <begin position="10"/>
        <end position="30"/>
    </location>
</feature>
<feature type="region of interest" description="Disordered" evidence="1">
    <location>
        <begin position="1"/>
        <end position="31"/>
    </location>
</feature>
<feature type="region of interest" description="Disordered" evidence="1">
    <location>
        <begin position="130"/>
        <end position="150"/>
    </location>
</feature>
<proteinExistence type="predicted"/>
<keyword evidence="3" id="KW-1185">Reference proteome</keyword>
<protein>
    <submittedName>
        <fullName evidence="2">Uncharacterized protein</fullName>
    </submittedName>
</protein>
<dbReference type="Proteomes" id="UP000217446">
    <property type="component" value="Unassembled WGS sequence"/>
</dbReference>
<reference evidence="3" key="1">
    <citation type="submission" date="2017-05" db="EMBL/GenBank/DDBJ databases">
        <title>Streptomyces olivochromogenes NBRC 3561 whole genome shotgun sequence.</title>
        <authorList>
            <person name="Dohra H."/>
            <person name="Kodani S."/>
        </authorList>
    </citation>
    <scope>NUCLEOTIDE SEQUENCE [LARGE SCALE GENOMIC DNA]</scope>
    <source>
        <strain evidence="3">NBRC 3561</strain>
    </source>
</reference>
<dbReference type="AlphaFoldDB" id="A0A250VT05"/>
<name>A0A250VT05_STROL</name>
<gene>
    <name evidence="2" type="ORF">SO3561_08948</name>
</gene>
<evidence type="ECO:0000313" key="2">
    <source>
        <dbReference type="EMBL" id="GAX57378.1"/>
    </source>
</evidence>
<organism evidence="2 3">
    <name type="scientific">Streptomyces olivochromogenes</name>
    <dbReference type="NCBI Taxonomy" id="1963"/>
    <lineage>
        <taxon>Bacteria</taxon>
        <taxon>Bacillati</taxon>
        <taxon>Actinomycetota</taxon>
        <taxon>Actinomycetes</taxon>
        <taxon>Kitasatosporales</taxon>
        <taxon>Streptomycetaceae</taxon>
        <taxon>Streptomyces</taxon>
    </lineage>
</organism>
<comment type="caution">
    <text evidence="2">The sequence shown here is derived from an EMBL/GenBank/DDBJ whole genome shotgun (WGS) entry which is preliminary data.</text>
</comment>